<comment type="caution">
    <text evidence="5">The sequence shown here is derived from an EMBL/GenBank/DDBJ whole genome shotgun (WGS) entry which is preliminary data.</text>
</comment>
<evidence type="ECO:0000259" key="4">
    <source>
        <dbReference type="PROSITE" id="PS51755"/>
    </source>
</evidence>
<dbReference type="SMART" id="SM00862">
    <property type="entry name" value="Trans_reg_C"/>
    <property type="match status" value="1"/>
</dbReference>
<proteinExistence type="predicted"/>
<evidence type="ECO:0000256" key="3">
    <source>
        <dbReference type="SAM" id="Phobius"/>
    </source>
</evidence>
<dbReference type="InterPro" id="IPR011659">
    <property type="entry name" value="WD40"/>
</dbReference>
<name>A0A849VAF5_9GAMM</name>
<feature type="DNA-binding region" description="OmpR/PhoB-type" evidence="2">
    <location>
        <begin position="1"/>
        <end position="102"/>
    </location>
</feature>
<evidence type="ECO:0000256" key="2">
    <source>
        <dbReference type="PROSITE-ProRule" id="PRU01091"/>
    </source>
</evidence>
<keyword evidence="3" id="KW-0812">Transmembrane</keyword>
<keyword evidence="3" id="KW-0472">Membrane</keyword>
<sequence length="669" mass="75780">MLTDRHCIDSYKLKNVIVDPQLSTIGGAKVEPKAMQLLGLLVEKQGSLCLKKEIIDELWPRQIIGDDVITKLVFVLRQALGDDAKSPIFISTITKRGYVLMVPAKPLKTISFSIVVLSTLPVLLMFAWMFWPSASTSLHYEVIRSKPITHKEGVTYDYALGEHFDGYFYQREGNTQLIISHPNNTEQVAISDKWQKRSLEIVGNTLFYIRFNLAKYQIVKHRLGEAIKVLVERDKAIYSLAFDEDKQALVFNQYEHNASTVLQQYSFISDTVQRYSMPKGISVDKIYQPYFHSRLNTLYFVGVDGQTPTIYGLKNDQITGKINGFSKVTAISSGIHIDNLLVAGTYRQMQGIWSVSLKSNVIMPVYSHAGSEVTDMTFDAAQKLIYYSFLESRVDLKEVSLDGEVNVFSMLNSTLMETTARYSSDSKSIYFISNRRGDFELYGYNIHSKQVSQLSTLQANSIRYYSISNDNRYAAIVYSKELIYLGVIELESGRLIRSVALDDVKYPLAWSNDGRYIYVSEHKKNVALYLYDALNLNIVDVSQKKGLVAYEVADKEVITFDYLSSRFVLYDFKTKQNRFLSEPVSNHGILSPDNAYADSGYAVLSYQDGIQKVISQYTLSNVASKRKQVILGQWSSSGNVQSYSVDRRSTLLSDRGNITNGNVVALQIK</sequence>
<gene>
    <name evidence="5" type="ORF">HG263_04270</name>
</gene>
<protein>
    <recommendedName>
        <fullName evidence="4">OmpR/PhoB-type domain-containing protein</fullName>
    </recommendedName>
</protein>
<dbReference type="GO" id="GO:0000160">
    <property type="term" value="P:phosphorelay signal transduction system"/>
    <property type="evidence" value="ECO:0007669"/>
    <property type="project" value="InterPro"/>
</dbReference>
<organism evidence="5 6">
    <name type="scientific">Pseudoalteromonas caenipelagi</name>
    <dbReference type="NCBI Taxonomy" id="2726988"/>
    <lineage>
        <taxon>Bacteria</taxon>
        <taxon>Pseudomonadati</taxon>
        <taxon>Pseudomonadota</taxon>
        <taxon>Gammaproteobacteria</taxon>
        <taxon>Alteromonadales</taxon>
        <taxon>Pseudoalteromonadaceae</taxon>
        <taxon>Pseudoalteromonas</taxon>
    </lineage>
</organism>
<accession>A0A849VAF5</accession>
<evidence type="ECO:0000313" key="6">
    <source>
        <dbReference type="Proteomes" id="UP000586305"/>
    </source>
</evidence>
<feature type="domain" description="OmpR/PhoB-type" evidence="4">
    <location>
        <begin position="1"/>
        <end position="102"/>
    </location>
</feature>
<dbReference type="Gene3D" id="1.10.10.10">
    <property type="entry name" value="Winged helix-like DNA-binding domain superfamily/Winged helix DNA-binding domain"/>
    <property type="match status" value="1"/>
</dbReference>
<dbReference type="InterPro" id="IPR001867">
    <property type="entry name" value="OmpR/PhoB-type_DNA-bd"/>
</dbReference>
<reference evidence="5 6" key="1">
    <citation type="submission" date="2020-04" db="EMBL/GenBank/DDBJ databases">
        <title>Pseudoalteromonas caenipelagi sp. nov., isolated from a tidal flat.</title>
        <authorList>
            <person name="Park S."/>
            <person name="Yoon J.-H."/>
        </authorList>
    </citation>
    <scope>NUCLEOTIDE SEQUENCE [LARGE SCALE GENOMIC DNA]</scope>
    <source>
        <strain evidence="5 6">JBTF-M23</strain>
    </source>
</reference>
<dbReference type="Pfam" id="PF07676">
    <property type="entry name" value="PD40"/>
    <property type="match status" value="1"/>
</dbReference>
<dbReference type="Gene3D" id="2.120.10.30">
    <property type="entry name" value="TolB, C-terminal domain"/>
    <property type="match status" value="1"/>
</dbReference>
<dbReference type="InterPro" id="IPR016032">
    <property type="entry name" value="Sig_transdc_resp-reg_C-effctor"/>
</dbReference>
<dbReference type="SUPFAM" id="SSF46894">
    <property type="entry name" value="C-terminal effector domain of the bipartite response regulators"/>
    <property type="match status" value="1"/>
</dbReference>
<dbReference type="GO" id="GO:0006355">
    <property type="term" value="P:regulation of DNA-templated transcription"/>
    <property type="evidence" value="ECO:0007669"/>
    <property type="project" value="InterPro"/>
</dbReference>
<dbReference type="AlphaFoldDB" id="A0A849VAF5"/>
<dbReference type="Proteomes" id="UP000586305">
    <property type="component" value="Unassembled WGS sequence"/>
</dbReference>
<dbReference type="EMBL" id="JABBPG010000001">
    <property type="protein sequence ID" value="NOU49750.1"/>
    <property type="molecule type" value="Genomic_DNA"/>
</dbReference>
<dbReference type="GO" id="GO:0003677">
    <property type="term" value="F:DNA binding"/>
    <property type="evidence" value="ECO:0007669"/>
    <property type="project" value="UniProtKB-UniRule"/>
</dbReference>
<dbReference type="PROSITE" id="PS51755">
    <property type="entry name" value="OMPR_PHOB"/>
    <property type="match status" value="1"/>
</dbReference>
<keyword evidence="6" id="KW-1185">Reference proteome</keyword>
<feature type="transmembrane region" description="Helical" evidence="3">
    <location>
        <begin position="110"/>
        <end position="131"/>
    </location>
</feature>
<evidence type="ECO:0000313" key="5">
    <source>
        <dbReference type="EMBL" id="NOU49750.1"/>
    </source>
</evidence>
<dbReference type="InterPro" id="IPR036388">
    <property type="entry name" value="WH-like_DNA-bd_sf"/>
</dbReference>
<dbReference type="InterPro" id="IPR011042">
    <property type="entry name" value="6-blade_b-propeller_TolB-like"/>
</dbReference>
<keyword evidence="3" id="KW-1133">Transmembrane helix</keyword>
<evidence type="ECO:0000256" key="1">
    <source>
        <dbReference type="ARBA" id="ARBA00023125"/>
    </source>
</evidence>
<dbReference type="Pfam" id="PF00486">
    <property type="entry name" value="Trans_reg_C"/>
    <property type="match status" value="1"/>
</dbReference>
<dbReference type="SUPFAM" id="SSF69304">
    <property type="entry name" value="Tricorn protease N-terminal domain"/>
    <property type="match status" value="1"/>
</dbReference>
<keyword evidence="1 2" id="KW-0238">DNA-binding</keyword>
<dbReference type="RefSeq" id="WP_171624806.1">
    <property type="nucleotide sequence ID" value="NZ_JABBPG010000001.1"/>
</dbReference>